<dbReference type="Pfam" id="PF13692">
    <property type="entry name" value="Glyco_trans_1_4"/>
    <property type="match status" value="1"/>
</dbReference>
<dbReference type="STRING" id="1654360.EA58_00555"/>
<dbReference type="OrthoDB" id="9769600at2"/>
<dbReference type="SUPFAM" id="SSF53756">
    <property type="entry name" value="UDP-Glycosyltransferase/glycogen phosphorylase"/>
    <property type="match status" value="1"/>
</dbReference>
<dbReference type="AlphaFoldDB" id="A0A066RSR0"/>
<keyword evidence="1" id="KW-0808">Transferase</keyword>
<dbReference type="Gene3D" id="3.40.50.11010">
    <property type="match status" value="1"/>
</dbReference>
<organism evidence="1 2">
    <name type="scientific">Photobacterium galatheae</name>
    <dbReference type="NCBI Taxonomy" id="1654360"/>
    <lineage>
        <taxon>Bacteria</taxon>
        <taxon>Pseudomonadati</taxon>
        <taxon>Pseudomonadota</taxon>
        <taxon>Gammaproteobacteria</taxon>
        <taxon>Vibrionales</taxon>
        <taxon>Vibrionaceae</taxon>
        <taxon>Photobacterium</taxon>
    </lineage>
</organism>
<protein>
    <submittedName>
        <fullName evidence="1">Glycosyl transferase</fullName>
    </submittedName>
</protein>
<comment type="caution">
    <text evidence="1">The sequence shown here is derived from an EMBL/GenBank/DDBJ whole genome shotgun (WGS) entry which is preliminary data.</text>
</comment>
<dbReference type="PANTHER" id="PTHR12526">
    <property type="entry name" value="GLYCOSYLTRANSFERASE"/>
    <property type="match status" value="1"/>
</dbReference>
<gene>
    <name evidence="1" type="ORF">EA58_00555</name>
</gene>
<keyword evidence="2" id="KW-1185">Reference proteome</keyword>
<dbReference type="Gene3D" id="3.40.50.2000">
    <property type="entry name" value="Glycogen Phosphorylase B"/>
    <property type="match status" value="1"/>
</dbReference>
<dbReference type="EMBL" id="JMIB01000002">
    <property type="protein sequence ID" value="KDM93394.1"/>
    <property type="molecule type" value="Genomic_DNA"/>
</dbReference>
<evidence type="ECO:0000313" key="2">
    <source>
        <dbReference type="Proteomes" id="UP000027192"/>
    </source>
</evidence>
<dbReference type="Proteomes" id="UP000027192">
    <property type="component" value="Unassembled WGS sequence"/>
</dbReference>
<reference evidence="1 2" key="1">
    <citation type="submission" date="2014-04" db="EMBL/GenBank/DDBJ databases">
        <title>Draft genome sequence of Photobacterium halotolerans S2753: a solonamide, ngercheumicin and holomycin producer.</title>
        <authorList>
            <person name="Machado H.R."/>
            <person name="Gram L."/>
        </authorList>
    </citation>
    <scope>NUCLEOTIDE SEQUENCE [LARGE SCALE GENOMIC DNA]</scope>
    <source>
        <strain evidence="1 2">S2753</strain>
    </source>
</reference>
<accession>A0A066RSR0</accession>
<dbReference type="RefSeq" id="WP_036747666.1">
    <property type="nucleotide sequence ID" value="NZ_JAGSGC010000001.1"/>
</dbReference>
<proteinExistence type="predicted"/>
<dbReference type="GO" id="GO:0016740">
    <property type="term" value="F:transferase activity"/>
    <property type="evidence" value="ECO:0007669"/>
    <property type="project" value="UniProtKB-KW"/>
</dbReference>
<sequence>MPHDLIVFGEDWGGLPSSTQHLIQHLAQDRQVLWINSIGLRRPALTFHDLQRAWVKLFASRESGQQTQSGIPVPDKMQIINLKTIPAPRSQWERKLAAWLMRRQLLPILRQSKLRDPILWTSLPTAADLCGQLSESAVVYYCGDDFSALAGVDHQTISQHEQTLVHRADFIMVASPVLAEQFPASKTRILPHGVDFSRFNSPVPRAADLPDDGRPVAGFYGSLSEWLDYPLLAEVIKRLPDWHFVFIGQTHTDISPIAALPQVHLLGPRAHDQLPSYSQHWQVSLLPFVDNAQIRACNPLKLLEYLAVGQPVVATPFPALTPFRKLIHVARNADEMVHAIQRAYQQSPVPHQANVVADHTWQQRAAQVSQWLEVL</sequence>
<name>A0A066RSR0_9GAMM</name>
<evidence type="ECO:0000313" key="1">
    <source>
        <dbReference type="EMBL" id="KDM93394.1"/>
    </source>
</evidence>
<dbReference type="PANTHER" id="PTHR12526:SF630">
    <property type="entry name" value="GLYCOSYLTRANSFERASE"/>
    <property type="match status" value="1"/>
</dbReference>